<accession>A0A7V7NSG8</accession>
<evidence type="ECO:0000313" key="1">
    <source>
        <dbReference type="EMBL" id="KAB0478806.1"/>
    </source>
</evidence>
<evidence type="ECO:0000313" key="2">
    <source>
        <dbReference type="Proteomes" id="UP000423756"/>
    </source>
</evidence>
<dbReference type="AlphaFoldDB" id="A0A7V7NSG8"/>
<organism evidence="1 2">
    <name type="scientific">Vibrio chagasii</name>
    <dbReference type="NCBI Taxonomy" id="170679"/>
    <lineage>
        <taxon>Bacteria</taxon>
        <taxon>Pseudomonadati</taxon>
        <taxon>Pseudomonadota</taxon>
        <taxon>Gammaproteobacteria</taxon>
        <taxon>Vibrionales</taxon>
        <taxon>Vibrionaceae</taxon>
        <taxon>Vibrio</taxon>
    </lineage>
</organism>
<proteinExistence type="predicted"/>
<gene>
    <name evidence="1" type="ORF">F7Q91_15625</name>
</gene>
<dbReference type="GeneID" id="77344911"/>
<name>A0A7V7NSG8_9VIBR</name>
<dbReference type="EMBL" id="VZPX01000034">
    <property type="protein sequence ID" value="KAB0478806.1"/>
    <property type="molecule type" value="Genomic_DNA"/>
</dbReference>
<reference evidence="1 2" key="1">
    <citation type="submission" date="2019-09" db="EMBL/GenBank/DDBJ databases">
        <title>Draft genome sequences of 48 bacterial type strains from the CCUG.</title>
        <authorList>
            <person name="Tunovic T."/>
            <person name="Pineiro-Iglesias B."/>
            <person name="Unosson C."/>
            <person name="Inganas E."/>
            <person name="Ohlen M."/>
            <person name="Cardew S."/>
            <person name="Jensie-Markopoulos S."/>
            <person name="Salva-Serra F."/>
            <person name="Jaen-Luchoro D."/>
            <person name="Karlsson R."/>
            <person name="Svensson-Stadler L."/>
            <person name="Chun J."/>
            <person name="Moore E."/>
        </authorList>
    </citation>
    <scope>NUCLEOTIDE SEQUENCE [LARGE SCALE GENOMIC DNA]</scope>
    <source>
        <strain evidence="1 2">CCUG 48643</strain>
    </source>
</reference>
<protein>
    <submittedName>
        <fullName evidence="1">Uncharacterized protein</fullName>
    </submittedName>
</protein>
<sequence length="120" mass="13729">MQEFDLWDVEDGQAFVVTEPMGDHPDNLTHAVRVKAICEIHAVMMYRRYSLMPDADVSDCPEIDPVYSAAWCEAIKAFSQGKNVNPYKKPHVSNSSWDTCKQYLGWEDGLHYAPLYRTGE</sequence>
<dbReference type="Proteomes" id="UP000423756">
    <property type="component" value="Unassembled WGS sequence"/>
</dbReference>
<dbReference type="RefSeq" id="WP_137408123.1">
    <property type="nucleotide sequence ID" value="NZ_AP025469.1"/>
</dbReference>
<comment type="caution">
    <text evidence="1">The sequence shown here is derived from an EMBL/GenBank/DDBJ whole genome shotgun (WGS) entry which is preliminary data.</text>
</comment>